<dbReference type="GO" id="GO:0020037">
    <property type="term" value="F:heme binding"/>
    <property type="evidence" value="ECO:0007669"/>
    <property type="project" value="InterPro"/>
</dbReference>
<dbReference type="AlphaFoldDB" id="A0A8J2PI03"/>
<evidence type="ECO:0000256" key="3">
    <source>
        <dbReference type="ARBA" id="ARBA00022723"/>
    </source>
</evidence>
<dbReference type="PANTHER" id="PTHR24302">
    <property type="entry name" value="CYTOCHROME P450 FAMILY 3"/>
    <property type="match status" value="1"/>
</dbReference>
<dbReference type="GO" id="GO:0005506">
    <property type="term" value="F:iron ion binding"/>
    <property type="evidence" value="ECO:0007669"/>
    <property type="project" value="InterPro"/>
</dbReference>
<organism evidence="6 7">
    <name type="scientific">Allacma fusca</name>
    <dbReference type="NCBI Taxonomy" id="39272"/>
    <lineage>
        <taxon>Eukaryota</taxon>
        <taxon>Metazoa</taxon>
        <taxon>Ecdysozoa</taxon>
        <taxon>Arthropoda</taxon>
        <taxon>Hexapoda</taxon>
        <taxon>Collembola</taxon>
        <taxon>Symphypleona</taxon>
        <taxon>Sminthuridae</taxon>
        <taxon>Allacma</taxon>
    </lineage>
</organism>
<accession>A0A8J2PI03</accession>
<dbReference type="Proteomes" id="UP000708208">
    <property type="component" value="Unassembled WGS sequence"/>
</dbReference>
<protein>
    <submittedName>
        <fullName evidence="6">Uncharacterized protein</fullName>
    </submittedName>
</protein>
<dbReference type="InterPro" id="IPR001128">
    <property type="entry name" value="Cyt_P450"/>
</dbReference>
<keyword evidence="5" id="KW-0408">Iron</keyword>
<proteinExistence type="inferred from homology"/>
<gene>
    <name evidence="6" type="ORF">AFUS01_LOCUS25233</name>
</gene>
<dbReference type="EMBL" id="CAJVCH010322807">
    <property type="protein sequence ID" value="CAG7786674.1"/>
    <property type="molecule type" value="Genomic_DNA"/>
</dbReference>
<evidence type="ECO:0000256" key="1">
    <source>
        <dbReference type="ARBA" id="ARBA00010617"/>
    </source>
</evidence>
<keyword evidence="4" id="KW-0560">Oxidoreductase</keyword>
<evidence type="ECO:0000256" key="4">
    <source>
        <dbReference type="ARBA" id="ARBA00023002"/>
    </source>
</evidence>
<sequence length="127" mass="14955">FILDSQKTLAVTVALLILYARWNYGFLEKLGIPVEPRTFMFGSCPDTYKKYPALEDIRRFRKYGPIFGVYEGRTPQILIADPELVKLIMVRDYEHFHSRGSIDLGHSISNEILDYLPCKKYKDYRYH</sequence>
<keyword evidence="2" id="KW-0349">Heme</keyword>
<evidence type="ECO:0000256" key="2">
    <source>
        <dbReference type="ARBA" id="ARBA00022617"/>
    </source>
</evidence>
<dbReference type="PANTHER" id="PTHR24302:SF15">
    <property type="entry name" value="FATTY-ACID PEROXYGENASE"/>
    <property type="match status" value="1"/>
</dbReference>
<reference evidence="6" key="1">
    <citation type="submission" date="2021-06" db="EMBL/GenBank/DDBJ databases">
        <authorList>
            <person name="Hodson N. C."/>
            <person name="Mongue J. A."/>
            <person name="Jaron S. K."/>
        </authorList>
    </citation>
    <scope>NUCLEOTIDE SEQUENCE</scope>
</reference>
<dbReference type="GO" id="GO:0008395">
    <property type="term" value="F:steroid hydroxylase activity"/>
    <property type="evidence" value="ECO:0007669"/>
    <property type="project" value="TreeGrafter"/>
</dbReference>
<dbReference type="GO" id="GO:0016705">
    <property type="term" value="F:oxidoreductase activity, acting on paired donors, with incorporation or reduction of molecular oxygen"/>
    <property type="evidence" value="ECO:0007669"/>
    <property type="project" value="InterPro"/>
</dbReference>
<dbReference type="Pfam" id="PF00067">
    <property type="entry name" value="p450"/>
    <property type="match status" value="1"/>
</dbReference>
<dbReference type="InterPro" id="IPR050705">
    <property type="entry name" value="Cytochrome_P450_3A"/>
</dbReference>
<feature type="non-terminal residue" evidence="6">
    <location>
        <position position="127"/>
    </location>
</feature>
<evidence type="ECO:0000313" key="7">
    <source>
        <dbReference type="Proteomes" id="UP000708208"/>
    </source>
</evidence>
<comment type="similarity">
    <text evidence="1">Belongs to the cytochrome P450 family.</text>
</comment>
<keyword evidence="7" id="KW-1185">Reference proteome</keyword>
<name>A0A8J2PI03_9HEXA</name>
<dbReference type="OrthoDB" id="6629170at2759"/>
<evidence type="ECO:0000256" key="5">
    <source>
        <dbReference type="ARBA" id="ARBA00023004"/>
    </source>
</evidence>
<keyword evidence="3" id="KW-0479">Metal-binding</keyword>
<evidence type="ECO:0000313" key="6">
    <source>
        <dbReference type="EMBL" id="CAG7786674.1"/>
    </source>
</evidence>
<comment type="caution">
    <text evidence="6">The sequence shown here is derived from an EMBL/GenBank/DDBJ whole genome shotgun (WGS) entry which is preliminary data.</text>
</comment>